<accession>A0A858SV32</accession>
<dbReference type="RefSeq" id="WP_169640909.1">
    <property type="nucleotide sequence ID" value="NZ_CP048788.1"/>
</dbReference>
<sequence>MLPISTPDRLPDVARDCRAAGSVLTAISGRDTRAVEGDARALNTGGGRDPDRFITNSAPATCGQATAFAPARNNGQSALVVQI</sequence>
<gene>
    <name evidence="1" type="ORF">G3256_11220</name>
</gene>
<dbReference type="EMBL" id="CP048788">
    <property type="protein sequence ID" value="QJF51692.1"/>
    <property type="molecule type" value="Genomic_DNA"/>
</dbReference>
<dbReference type="KEGG" id="rpon:G3256_11220"/>
<keyword evidence="2" id="KW-1185">Reference proteome</keyword>
<organism evidence="1 2">
    <name type="scientific">Roseobacter ponti</name>
    <dbReference type="NCBI Taxonomy" id="1891787"/>
    <lineage>
        <taxon>Bacteria</taxon>
        <taxon>Pseudomonadati</taxon>
        <taxon>Pseudomonadota</taxon>
        <taxon>Alphaproteobacteria</taxon>
        <taxon>Rhodobacterales</taxon>
        <taxon>Roseobacteraceae</taxon>
        <taxon>Roseobacter</taxon>
    </lineage>
</organism>
<proteinExistence type="predicted"/>
<name>A0A858SV32_9RHOB</name>
<protein>
    <submittedName>
        <fullName evidence="1">Uncharacterized protein</fullName>
    </submittedName>
</protein>
<evidence type="ECO:0000313" key="2">
    <source>
        <dbReference type="Proteomes" id="UP000503308"/>
    </source>
</evidence>
<dbReference type="Proteomes" id="UP000503308">
    <property type="component" value="Chromosome"/>
</dbReference>
<dbReference type="AlphaFoldDB" id="A0A858SV32"/>
<evidence type="ECO:0000313" key="1">
    <source>
        <dbReference type="EMBL" id="QJF51692.1"/>
    </source>
</evidence>
<reference evidence="1 2" key="1">
    <citation type="submission" date="2020-02" db="EMBL/GenBank/DDBJ databases">
        <title>Genome sequence of Roseobacter ponti.</title>
        <authorList>
            <person name="Hollensteiner J."/>
            <person name="Schneider D."/>
            <person name="Poehlein A."/>
            <person name="Daniel R."/>
        </authorList>
    </citation>
    <scope>NUCLEOTIDE SEQUENCE [LARGE SCALE GENOMIC DNA]</scope>
    <source>
        <strain evidence="1 2">DSM 106830</strain>
    </source>
</reference>